<dbReference type="RefSeq" id="WP_097149526.1">
    <property type="nucleotide sequence ID" value="NZ_OBQC01000006.1"/>
</dbReference>
<name>A0A285UDS8_9BACL</name>
<dbReference type="OrthoDB" id="2628615at2"/>
<sequence length="62" mass="7102">MTSLLFSGIKSGTSDEEVKLFVDIQNDWLEITHTKEISQVINKTTGIYIRVRRNTLKSEVAF</sequence>
<dbReference type="AlphaFoldDB" id="A0A285UDS8"/>
<dbReference type="Proteomes" id="UP000219252">
    <property type="component" value="Unassembled WGS sequence"/>
</dbReference>
<keyword evidence="2" id="KW-1185">Reference proteome</keyword>
<protein>
    <submittedName>
        <fullName evidence="1">Uncharacterized protein</fullName>
    </submittedName>
</protein>
<gene>
    <name evidence="1" type="ORF">SAMN05877842_106140</name>
</gene>
<reference evidence="2" key="1">
    <citation type="submission" date="2017-08" db="EMBL/GenBank/DDBJ databases">
        <authorList>
            <person name="Varghese N."/>
            <person name="Submissions S."/>
        </authorList>
    </citation>
    <scope>NUCLEOTIDE SEQUENCE [LARGE SCALE GENOMIC DNA]</scope>
    <source>
        <strain evidence="2">JC23</strain>
    </source>
</reference>
<organism evidence="1 2">
    <name type="scientific">Ureibacillus acetophenoni</name>
    <dbReference type="NCBI Taxonomy" id="614649"/>
    <lineage>
        <taxon>Bacteria</taxon>
        <taxon>Bacillati</taxon>
        <taxon>Bacillota</taxon>
        <taxon>Bacilli</taxon>
        <taxon>Bacillales</taxon>
        <taxon>Caryophanaceae</taxon>
        <taxon>Ureibacillus</taxon>
    </lineage>
</organism>
<evidence type="ECO:0000313" key="2">
    <source>
        <dbReference type="Proteomes" id="UP000219252"/>
    </source>
</evidence>
<proteinExistence type="predicted"/>
<evidence type="ECO:0000313" key="1">
    <source>
        <dbReference type="EMBL" id="SOC39827.1"/>
    </source>
</evidence>
<dbReference type="EMBL" id="OBQC01000006">
    <property type="protein sequence ID" value="SOC39827.1"/>
    <property type="molecule type" value="Genomic_DNA"/>
</dbReference>
<accession>A0A285UDS8</accession>